<dbReference type="RefSeq" id="WP_077342569.1">
    <property type="nucleotide sequence ID" value="NZ_CP019605.1"/>
</dbReference>
<dbReference type="AlphaFoldDB" id="A0A1Q2CFT0"/>
<sequence>MTAQRVITLNDASVVAYDAQGAEAWSTDWKPLAEEDRAVGTPPALRQVSPQAVAVIDTGKVEGEGLPTGTYAAQFTHQHQ</sequence>
<evidence type="ECO:0000313" key="1">
    <source>
        <dbReference type="EMBL" id="AQP44969.1"/>
    </source>
</evidence>
<evidence type="ECO:0000313" key="2">
    <source>
        <dbReference type="Proteomes" id="UP000188324"/>
    </source>
</evidence>
<reference evidence="1 2" key="1">
    <citation type="journal article" date="2016" name="Int. J. Syst. Evol. Microbiol.">
        <title>Tessaracoccus flavus sp. nov., isolated from the drainage system of a lindane-producing factory.</title>
        <authorList>
            <person name="Kumari R."/>
            <person name="Singh P."/>
            <person name="Schumann P."/>
            <person name="Lal R."/>
        </authorList>
    </citation>
    <scope>NUCLEOTIDE SEQUENCE [LARGE SCALE GENOMIC DNA]</scope>
    <source>
        <strain evidence="1 2">RP1T</strain>
    </source>
</reference>
<organism evidence="1 2">
    <name type="scientific">Tessaracoccus flavus</name>
    <dbReference type="NCBI Taxonomy" id="1610493"/>
    <lineage>
        <taxon>Bacteria</taxon>
        <taxon>Bacillati</taxon>
        <taxon>Actinomycetota</taxon>
        <taxon>Actinomycetes</taxon>
        <taxon>Propionibacteriales</taxon>
        <taxon>Propionibacteriaceae</taxon>
        <taxon>Tessaracoccus</taxon>
    </lineage>
</organism>
<name>A0A1Q2CFT0_9ACTN</name>
<dbReference type="OrthoDB" id="5186645at2"/>
<keyword evidence="2" id="KW-1185">Reference proteome</keyword>
<protein>
    <submittedName>
        <fullName evidence="1">Uncharacterized protein</fullName>
    </submittedName>
</protein>
<dbReference type="EMBL" id="CP019605">
    <property type="protein sequence ID" value="AQP44969.1"/>
    <property type="molecule type" value="Genomic_DNA"/>
</dbReference>
<dbReference type="Proteomes" id="UP000188324">
    <property type="component" value="Chromosome"/>
</dbReference>
<dbReference type="KEGG" id="tfl:RPIT_09370"/>
<accession>A0A1Q2CFT0</accession>
<gene>
    <name evidence="1" type="ORF">RPIT_09370</name>
</gene>
<proteinExistence type="predicted"/>